<comment type="caution">
    <text evidence="3">The sequence shown here is derived from an EMBL/GenBank/DDBJ whole genome shotgun (WGS) entry which is preliminary data.</text>
</comment>
<feature type="chain" id="PRO_5045213865" evidence="2">
    <location>
        <begin position="26"/>
        <end position="209"/>
    </location>
</feature>
<feature type="compositionally biased region" description="Basic and acidic residues" evidence="1">
    <location>
        <begin position="97"/>
        <end position="139"/>
    </location>
</feature>
<dbReference type="EMBL" id="JAIKTS010000003">
    <property type="protein sequence ID" value="MCL7715169.1"/>
    <property type="molecule type" value="Genomic_DNA"/>
</dbReference>
<keyword evidence="4" id="KW-1185">Reference proteome</keyword>
<gene>
    <name evidence="3" type="ORF">K5L01_10975</name>
</gene>
<evidence type="ECO:0000313" key="4">
    <source>
        <dbReference type="Proteomes" id="UP001431235"/>
    </source>
</evidence>
<dbReference type="Proteomes" id="UP001431235">
    <property type="component" value="Unassembled WGS sequence"/>
</dbReference>
<proteinExistence type="predicted"/>
<name>A0ABT0SIL4_9GAMM</name>
<protein>
    <submittedName>
        <fullName evidence="3">RcnB family protein</fullName>
    </submittedName>
</protein>
<accession>A0ABT0SIL4</accession>
<feature type="signal peptide" evidence="2">
    <location>
        <begin position="1"/>
        <end position="25"/>
    </location>
</feature>
<evidence type="ECO:0000256" key="1">
    <source>
        <dbReference type="SAM" id="MobiDB-lite"/>
    </source>
</evidence>
<feature type="compositionally biased region" description="Basic and acidic residues" evidence="1">
    <location>
        <begin position="45"/>
        <end position="87"/>
    </location>
</feature>
<keyword evidence="2" id="KW-0732">Signal</keyword>
<organism evidence="3 4">
    <name type="scientific">Stenotrophomonas mori</name>
    <dbReference type="NCBI Taxonomy" id="2871096"/>
    <lineage>
        <taxon>Bacteria</taxon>
        <taxon>Pseudomonadati</taxon>
        <taxon>Pseudomonadota</taxon>
        <taxon>Gammaproteobacteria</taxon>
        <taxon>Lysobacterales</taxon>
        <taxon>Lysobacteraceae</taxon>
        <taxon>Stenotrophomonas</taxon>
    </lineage>
</organism>
<evidence type="ECO:0000313" key="3">
    <source>
        <dbReference type="EMBL" id="MCL7715169.1"/>
    </source>
</evidence>
<dbReference type="Gene3D" id="3.10.450.160">
    <property type="entry name" value="inner membrane protein cigr"/>
    <property type="match status" value="1"/>
</dbReference>
<sequence length="209" mass="24835">MGFLPRCAVLVLALGATAGLPQAMAHDDGRWQGPSGGGSAAKPDWQIREEQRQRQQAQREREQERQRQWQEQQRQRDEQQRRRDEALQLRQAQQQRDLADQQRRRDEAWQRSQEAELQRRAQQQRQRDAAWQREQEAIQRRRAQAQAGPPLASRWERGRRYDGPREVVHDWHHHSLRQPARGQQWVRTDGGDYLLLDIANQLIMDALLR</sequence>
<dbReference type="RefSeq" id="WP_250064545.1">
    <property type="nucleotide sequence ID" value="NZ_JAIKTS010000003.1"/>
</dbReference>
<dbReference type="Pfam" id="PF11776">
    <property type="entry name" value="RcnB"/>
    <property type="match status" value="1"/>
</dbReference>
<feature type="region of interest" description="Disordered" evidence="1">
    <location>
        <begin position="25"/>
        <end position="158"/>
    </location>
</feature>
<evidence type="ECO:0000256" key="2">
    <source>
        <dbReference type="SAM" id="SignalP"/>
    </source>
</evidence>
<dbReference type="InterPro" id="IPR024572">
    <property type="entry name" value="RcnB"/>
</dbReference>
<reference evidence="3 4" key="1">
    <citation type="submission" date="2021-08" db="EMBL/GenBank/DDBJ databases">
        <title>Novel members of of the genus Stenotrophomonas from differernt environment.</title>
        <authorList>
            <person name="Deng Y."/>
        </authorList>
    </citation>
    <scope>NUCLEOTIDE SEQUENCE [LARGE SCALE GENOMIC DNA]</scope>
    <source>
        <strain evidence="3 4">CPCC 101365</strain>
    </source>
</reference>